<dbReference type="AlphaFoldDB" id="A0A431SNT7"/>
<dbReference type="SUPFAM" id="SSF54523">
    <property type="entry name" value="Pili subunits"/>
    <property type="match status" value="1"/>
</dbReference>
<evidence type="ECO:0000256" key="1">
    <source>
        <dbReference type="ARBA" id="ARBA00004241"/>
    </source>
</evidence>
<evidence type="ECO:0000256" key="3">
    <source>
        <dbReference type="ARBA" id="ARBA00022452"/>
    </source>
</evidence>
<evidence type="ECO:0000256" key="8">
    <source>
        <dbReference type="SAM" id="MobiDB-lite"/>
    </source>
</evidence>
<evidence type="ECO:0000256" key="2">
    <source>
        <dbReference type="ARBA" id="ARBA00004442"/>
    </source>
</evidence>
<dbReference type="Proteomes" id="UP000244004">
    <property type="component" value="Unassembled WGS sequence"/>
</dbReference>
<comment type="subcellular location">
    <subcellularLocation>
        <location evidence="2">Cell outer membrane</location>
    </subcellularLocation>
    <subcellularLocation>
        <location evidence="1">Cell surface</location>
    </subcellularLocation>
</comment>
<dbReference type="GO" id="GO:0009986">
    <property type="term" value="C:cell surface"/>
    <property type="evidence" value="ECO:0007669"/>
    <property type="project" value="UniProtKB-SubCell"/>
</dbReference>
<keyword evidence="6" id="KW-0472">Membrane</keyword>
<evidence type="ECO:0000313" key="11">
    <source>
        <dbReference type="Proteomes" id="UP000244004"/>
    </source>
</evidence>
<evidence type="ECO:0000256" key="9">
    <source>
        <dbReference type="SAM" id="SignalP"/>
    </source>
</evidence>
<keyword evidence="3" id="KW-1134">Transmembrane beta strand</keyword>
<feature type="region of interest" description="Disordered" evidence="8">
    <location>
        <begin position="182"/>
        <end position="272"/>
    </location>
</feature>
<keyword evidence="7" id="KW-0998">Cell outer membrane</keyword>
<dbReference type="InterPro" id="IPR005594">
    <property type="entry name" value="YadA_C"/>
</dbReference>
<evidence type="ECO:0000256" key="6">
    <source>
        <dbReference type="ARBA" id="ARBA00023136"/>
    </source>
</evidence>
<dbReference type="EMBL" id="PNXT01000001">
    <property type="protein sequence ID" value="PTX89171.1"/>
    <property type="molecule type" value="Genomic_DNA"/>
</dbReference>
<feature type="chain" id="PRO_5043388848" evidence="9">
    <location>
        <begin position="28"/>
        <end position="409"/>
    </location>
</feature>
<feature type="compositionally biased region" description="Basic and acidic residues" evidence="8">
    <location>
        <begin position="193"/>
        <end position="203"/>
    </location>
</feature>
<dbReference type="Pfam" id="PF01391">
    <property type="entry name" value="Collagen"/>
    <property type="match status" value="1"/>
</dbReference>
<sequence>MKPVSKTVIAVAIIGALFAGSMNVAKAADVNVNLNDNVTNSGTFIQVQGTNNTAYNLDNIKASNTQQDGQIYNLQGDVEKANIAINNAQDTANTAVNKADAAQAGVNANAQFNSTLNQKVDDNKADQISTDNKQNILINDIKNKADTALQGVVNNGSDIKSLQDESALQGSVLINHDQRITALENQTPPKDGVNGKDGVDGKDGATGATGAAGATGAQGLKGDTGAQGIAGKDGAPGVKGEKGDKGDSIKGDKGDTGAKGDKGDAGKAGSNGITTTITKKEVDTKTINLVKSLNTQTTAQAKDLKAAQQVFAQAQVNTNSQFKSLKDEVDSNKKEARSGAASAVAIASMPQVEKEQAVMFSAGVGSFKDEQAVSVGASFHVGSNTIVKAGVSDSTNNDLAMGAGIGIGF</sequence>
<keyword evidence="4" id="KW-0812">Transmembrane</keyword>
<gene>
    <name evidence="10" type="ORF">C1O12_12610</name>
</gene>
<dbReference type="GO" id="GO:0009279">
    <property type="term" value="C:cell outer membrane"/>
    <property type="evidence" value="ECO:0007669"/>
    <property type="project" value="UniProtKB-SubCell"/>
</dbReference>
<proteinExistence type="predicted"/>
<keyword evidence="5 9" id="KW-0732">Signal</keyword>
<comment type="caution">
    <text evidence="10">The sequence shown here is derived from an EMBL/GenBank/DDBJ whole genome shotgun (WGS) entry which is preliminary data.</text>
</comment>
<feature type="compositionally biased region" description="Low complexity" evidence="8">
    <location>
        <begin position="205"/>
        <end position="221"/>
    </location>
</feature>
<feature type="compositionally biased region" description="Basic and acidic residues" evidence="8">
    <location>
        <begin position="239"/>
        <end position="265"/>
    </location>
</feature>
<dbReference type="Gene3D" id="3.30.1300.30">
    <property type="entry name" value="GSPII I/J protein-like"/>
    <property type="match status" value="1"/>
</dbReference>
<evidence type="ECO:0000256" key="4">
    <source>
        <dbReference type="ARBA" id="ARBA00022692"/>
    </source>
</evidence>
<dbReference type="RefSeq" id="WP_022648665.1">
    <property type="nucleotide sequence ID" value="NZ_AP025764.1"/>
</dbReference>
<reference evidence="10 11" key="1">
    <citation type="submission" date="2018-01" db="EMBL/GenBank/DDBJ databases">
        <title>Geographic spread and resistance mechanisms of dominant carbapenem-resistant Enterobacter cloacae complex clones ST171 and ST78.</title>
        <authorList>
            <person name="Gomez-Simmonds A."/>
            <person name="Annavajhala M.K."/>
            <person name="Wang Z."/>
            <person name="Macesic N."/>
            <person name="Hu Y."/>
            <person name="Giddins M.J."/>
            <person name="O'Malley A."/>
            <person name="Toussaint N.C."/>
            <person name="Whittier S."/>
            <person name="Torres V.J."/>
            <person name="Uhlemann A.-C."/>
        </authorList>
    </citation>
    <scope>NUCLEOTIDE SEQUENCE [LARGE SCALE GENOMIC DNA]</scope>
    <source>
        <strain evidence="10 11">78</strain>
    </source>
</reference>
<protein>
    <submittedName>
        <fullName evidence="10">Uncharacterized protein</fullName>
    </submittedName>
</protein>
<dbReference type="PANTHER" id="PTHR24637">
    <property type="entry name" value="COLLAGEN"/>
    <property type="match status" value="1"/>
</dbReference>
<dbReference type="InterPro" id="IPR045584">
    <property type="entry name" value="Pilin-like"/>
</dbReference>
<evidence type="ECO:0000256" key="7">
    <source>
        <dbReference type="ARBA" id="ARBA00023237"/>
    </source>
</evidence>
<dbReference type="Pfam" id="PF03895">
    <property type="entry name" value="YadA_anchor"/>
    <property type="match status" value="1"/>
</dbReference>
<evidence type="ECO:0000256" key="5">
    <source>
        <dbReference type="ARBA" id="ARBA00022729"/>
    </source>
</evidence>
<organism evidence="10 11">
    <name type="scientific">Enterobacter hormaechei</name>
    <dbReference type="NCBI Taxonomy" id="158836"/>
    <lineage>
        <taxon>Bacteria</taxon>
        <taxon>Pseudomonadati</taxon>
        <taxon>Pseudomonadota</taxon>
        <taxon>Gammaproteobacteria</taxon>
        <taxon>Enterobacterales</taxon>
        <taxon>Enterobacteriaceae</taxon>
        <taxon>Enterobacter</taxon>
        <taxon>Enterobacter cloacae complex</taxon>
    </lineage>
</organism>
<name>A0A431SNT7_9ENTR</name>
<dbReference type="GeneID" id="99706577"/>
<feature type="signal peptide" evidence="9">
    <location>
        <begin position="1"/>
        <end position="27"/>
    </location>
</feature>
<dbReference type="InterPro" id="IPR008160">
    <property type="entry name" value="Collagen"/>
</dbReference>
<evidence type="ECO:0000313" key="10">
    <source>
        <dbReference type="EMBL" id="PTX89171.1"/>
    </source>
</evidence>
<accession>A0A431SNT7</accession>